<proteinExistence type="predicted"/>
<dbReference type="WBParaSite" id="PS1159_v2.g13900.t1">
    <property type="protein sequence ID" value="PS1159_v2.g13900.t1"/>
    <property type="gene ID" value="PS1159_v2.g13900"/>
</dbReference>
<organism evidence="1 2">
    <name type="scientific">Panagrolaimus sp. PS1159</name>
    <dbReference type="NCBI Taxonomy" id="55785"/>
    <lineage>
        <taxon>Eukaryota</taxon>
        <taxon>Metazoa</taxon>
        <taxon>Ecdysozoa</taxon>
        <taxon>Nematoda</taxon>
        <taxon>Chromadorea</taxon>
        <taxon>Rhabditida</taxon>
        <taxon>Tylenchina</taxon>
        <taxon>Panagrolaimomorpha</taxon>
        <taxon>Panagrolaimoidea</taxon>
        <taxon>Panagrolaimidae</taxon>
        <taxon>Panagrolaimus</taxon>
    </lineage>
</organism>
<sequence>MDIRKCAVDTDNLAIFVQPLLAVFDENGNRQNPEPSADFLELREIVLSSRHRVETFAEACLVLPGIDTLATNRFSDLLHLTHSLDSAASLFPSKPNFIVFNLYGSTSNFGNSIVVSPNHLSPKFRRYFDVAIPAKSIVKSALNPEALSFSNPNVILIPQPYGSQFPSTLTYKLQTFDKNNVTLLSKCSKDLTCIGGKEVDYLSILKTVNFVIINEESIAISHKKSTSDDKLKWMLRNFLYTETNVSTILLVTEVSIEHIFEEFIVPSNPLQIEVIKVSSITNLPHILHSYDPYCLALILDSSYPYTNIDEEILTTGFTAALSFPHRISQLISDDICHIHACPVIVHTSHLQNIRVEFNLSNNNNLCFPISSKTSNTNLTWISCPL</sequence>
<reference evidence="2" key="1">
    <citation type="submission" date="2022-11" db="UniProtKB">
        <authorList>
            <consortium name="WormBaseParasite"/>
        </authorList>
    </citation>
    <scope>IDENTIFICATION</scope>
</reference>
<evidence type="ECO:0000313" key="1">
    <source>
        <dbReference type="Proteomes" id="UP000887580"/>
    </source>
</evidence>
<accession>A0AC35F4Z5</accession>
<evidence type="ECO:0000313" key="2">
    <source>
        <dbReference type="WBParaSite" id="PS1159_v2.g13900.t1"/>
    </source>
</evidence>
<dbReference type="Proteomes" id="UP000887580">
    <property type="component" value="Unplaced"/>
</dbReference>
<name>A0AC35F4Z5_9BILA</name>
<protein>
    <submittedName>
        <fullName evidence="2">Uncharacterized protein</fullName>
    </submittedName>
</protein>